<dbReference type="InterPro" id="IPR059060">
    <property type="entry name" value="Niban_1/2/3_dom"/>
</dbReference>
<evidence type="ECO:0000256" key="2">
    <source>
        <dbReference type="SAM" id="MobiDB-lite"/>
    </source>
</evidence>
<dbReference type="InterPro" id="IPR026088">
    <property type="entry name" value="Niban-like"/>
</dbReference>
<dbReference type="AlphaFoldDB" id="A0AAW0MKN7"/>
<name>A0AAW0MKN7_9GOBI</name>
<comment type="similarity">
    <text evidence="1">Belongs to the Niban family.</text>
</comment>
<feature type="domain" description="Niban 1/2/3" evidence="3">
    <location>
        <begin position="156"/>
        <end position="209"/>
    </location>
</feature>
<reference evidence="5" key="1">
    <citation type="submission" date="2024-04" db="EMBL/GenBank/DDBJ databases">
        <title>Salinicola lusitanus LLJ914,a marine bacterium isolated from the Okinawa Trough.</title>
        <authorList>
            <person name="Li J."/>
        </authorList>
    </citation>
    <scope>NUCLEOTIDE SEQUENCE [LARGE SCALE GENOMIC DNA]</scope>
</reference>
<keyword evidence="5" id="KW-1185">Reference proteome</keyword>
<evidence type="ECO:0000256" key="1">
    <source>
        <dbReference type="ARBA" id="ARBA00010251"/>
    </source>
</evidence>
<dbReference type="PANTHER" id="PTHR14392:SF3">
    <property type="entry name" value="PROTEIN NIBAN 1"/>
    <property type="match status" value="1"/>
</dbReference>
<feature type="compositionally biased region" description="Basic and acidic residues" evidence="2">
    <location>
        <begin position="234"/>
        <end position="251"/>
    </location>
</feature>
<protein>
    <recommendedName>
        <fullName evidence="3">Niban 1/2/3 domain-containing protein</fullName>
    </recommendedName>
</protein>
<evidence type="ECO:0000259" key="3">
    <source>
        <dbReference type="Pfam" id="PF26086"/>
    </source>
</evidence>
<evidence type="ECO:0000313" key="4">
    <source>
        <dbReference type="EMBL" id="KAK7879674.1"/>
    </source>
</evidence>
<accession>A0AAW0MKN7</accession>
<feature type="region of interest" description="Disordered" evidence="2">
    <location>
        <begin position="232"/>
        <end position="251"/>
    </location>
</feature>
<proteinExistence type="inferred from homology"/>
<organism evidence="4 5">
    <name type="scientific">Mugilogobius chulae</name>
    <name type="common">yellowstripe goby</name>
    <dbReference type="NCBI Taxonomy" id="88201"/>
    <lineage>
        <taxon>Eukaryota</taxon>
        <taxon>Metazoa</taxon>
        <taxon>Chordata</taxon>
        <taxon>Craniata</taxon>
        <taxon>Vertebrata</taxon>
        <taxon>Euteleostomi</taxon>
        <taxon>Actinopterygii</taxon>
        <taxon>Neopterygii</taxon>
        <taxon>Teleostei</taxon>
        <taxon>Neoteleostei</taxon>
        <taxon>Acanthomorphata</taxon>
        <taxon>Gobiaria</taxon>
        <taxon>Gobiiformes</taxon>
        <taxon>Gobioidei</taxon>
        <taxon>Gobiidae</taxon>
        <taxon>Gobionellinae</taxon>
        <taxon>Mugilogobius</taxon>
    </lineage>
</organism>
<dbReference type="Proteomes" id="UP001460270">
    <property type="component" value="Unassembled WGS sequence"/>
</dbReference>
<comment type="caution">
    <text evidence="4">The sequence shown here is derived from an EMBL/GenBank/DDBJ whole genome shotgun (WGS) entry which is preliminary data.</text>
</comment>
<dbReference type="Pfam" id="PF26086">
    <property type="entry name" value="Niban2"/>
    <property type="match status" value="1"/>
</dbReference>
<dbReference type="PANTHER" id="PTHR14392">
    <property type="entry name" value="NIBAN FAMILY MEMBER"/>
    <property type="match status" value="1"/>
</dbReference>
<evidence type="ECO:0000313" key="5">
    <source>
        <dbReference type="Proteomes" id="UP001460270"/>
    </source>
</evidence>
<dbReference type="EMBL" id="JBBPFD010000216">
    <property type="protein sequence ID" value="KAK7879674.1"/>
    <property type="molecule type" value="Genomic_DNA"/>
</dbReference>
<gene>
    <name evidence="4" type="ORF">WMY93_033610</name>
</gene>
<sequence>MFSSCSPLLHNFSLIFRGAAFLSEDSAVPDLSFYSCPPHVLLTFSSCSPPHILGFSLSLSSSRTRLSEGPAVPGLSFSSCSPLLLFSTASVSSPAEALYSQKVQPYLVLVPPHVLLLCLLFSTASVSSPAELLFSQKFLLCLFSTASVSGPAEALYSQKVQPYLASVLEELMDPISRGFSQGRELCAGMMEQVGEEVLQGAELETVKKVTAAGAELETVKKVTSVRGRSYRQGAELETRGGARDHQEGNEC</sequence>